<gene>
    <name evidence="2" type="ORF">SVUK_LOCUS12011</name>
</gene>
<dbReference type="OrthoDB" id="5858510at2759"/>
<dbReference type="EMBL" id="UYYB01098238">
    <property type="protein sequence ID" value="VDM77013.1"/>
    <property type="molecule type" value="Genomic_DNA"/>
</dbReference>
<keyword evidence="3" id="KW-1185">Reference proteome</keyword>
<feature type="region of interest" description="Disordered" evidence="1">
    <location>
        <begin position="134"/>
        <end position="156"/>
    </location>
</feature>
<evidence type="ECO:0000313" key="3">
    <source>
        <dbReference type="Proteomes" id="UP000270094"/>
    </source>
</evidence>
<dbReference type="AlphaFoldDB" id="A0A3P7J8Q1"/>
<reference evidence="2 3" key="1">
    <citation type="submission" date="2018-11" db="EMBL/GenBank/DDBJ databases">
        <authorList>
            <consortium name="Pathogen Informatics"/>
        </authorList>
    </citation>
    <scope>NUCLEOTIDE SEQUENCE [LARGE SCALE GENOMIC DNA]</scope>
</reference>
<organism evidence="2 3">
    <name type="scientific">Strongylus vulgaris</name>
    <name type="common">Blood worm</name>
    <dbReference type="NCBI Taxonomy" id="40348"/>
    <lineage>
        <taxon>Eukaryota</taxon>
        <taxon>Metazoa</taxon>
        <taxon>Ecdysozoa</taxon>
        <taxon>Nematoda</taxon>
        <taxon>Chromadorea</taxon>
        <taxon>Rhabditida</taxon>
        <taxon>Rhabditina</taxon>
        <taxon>Rhabditomorpha</taxon>
        <taxon>Strongyloidea</taxon>
        <taxon>Strongylidae</taxon>
        <taxon>Strongylus</taxon>
    </lineage>
</organism>
<proteinExistence type="predicted"/>
<dbReference type="Proteomes" id="UP000270094">
    <property type="component" value="Unassembled WGS sequence"/>
</dbReference>
<protein>
    <submittedName>
        <fullName evidence="2">Uncharacterized protein</fullName>
    </submittedName>
</protein>
<evidence type="ECO:0000256" key="1">
    <source>
        <dbReference type="SAM" id="MobiDB-lite"/>
    </source>
</evidence>
<evidence type="ECO:0000313" key="2">
    <source>
        <dbReference type="EMBL" id="VDM77013.1"/>
    </source>
</evidence>
<name>A0A3P7J8Q1_STRVU</name>
<feature type="compositionally biased region" description="Acidic residues" evidence="1">
    <location>
        <begin position="142"/>
        <end position="156"/>
    </location>
</feature>
<accession>A0A3P7J8Q1</accession>
<sequence>MELNLNDLTEAKCRMTGFETVSVSNYSFIHNAMQTPAQVIRDRDTLVVDVAAGSPVCWDDIGLPLECLLENTGWTQVGLLHSVMRNIDNRTNSTLTDCDDIAALIFSPFSDDTLPAMLESHAVQMFIATKQCFSQEPVADNTEPESSDDEEMSEDE</sequence>